<evidence type="ECO:0000259" key="1">
    <source>
        <dbReference type="Pfam" id="PF12697"/>
    </source>
</evidence>
<dbReference type="SUPFAM" id="SSF53474">
    <property type="entry name" value="alpha/beta-Hydrolases"/>
    <property type="match status" value="1"/>
</dbReference>
<dbReference type="RefSeq" id="WP_189001116.1">
    <property type="nucleotide sequence ID" value="NZ_BMOU01000006.1"/>
</dbReference>
<dbReference type="Gene3D" id="3.40.50.1820">
    <property type="entry name" value="alpha/beta hydrolase"/>
    <property type="match status" value="1"/>
</dbReference>
<sequence length="232" mass="25379">MQVRVYDDGAERDCLFVLGWGNRCRHENVQWLVDRVAERYRVHAVELPTHITDVRQEWVTPVREYAEDLDEFALLAHSAGGLTTAHADFDGVTNRVYLSPWWGSDFPLPDPVVDAIASLPVSKPFIPTGGLEAEAIGNLATAAQLADGPDAASPAFLRTTRRAHATLPPARENAVAFCTLTDEVVDPRAIGARLSADRIRLYDGGHELFSSSSRDRHVDTVLDALTDGPAAL</sequence>
<dbReference type="InterPro" id="IPR029058">
    <property type="entry name" value="AB_hydrolase_fold"/>
</dbReference>
<comment type="caution">
    <text evidence="2">The sequence shown here is derived from an EMBL/GenBank/DDBJ whole genome shotgun (WGS) entry which is preliminary data.</text>
</comment>
<accession>A0A830GTJ2</accession>
<dbReference type="Pfam" id="PF12697">
    <property type="entry name" value="Abhydrolase_6"/>
    <property type="match status" value="1"/>
</dbReference>
<name>A0A830GTJ2_9EURY</name>
<reference evidence="2" key="2">
    <citation type="submission" date="2020-09" db="EMBL/GenBank/DDBJ databases">
        <authorList>
            <person name="Sun Q."/>
            <person name="Ohkuma M."/>
        </authorList>
    </citation>
    <scope>NUCLEOTIDE SEQUENCE</scope>
    <source>
        <strain evidence="2">JCM 17820</strain>
    </source>
</reference>
<proteinExistence type="predicted"/>
<reference evidence="2" key="1">
    <citation type="journal article" date="2014" name="Int. J. Syst. Evol. Microbiol.">
        <title>Complete genome sequence of Corynebacterium casei LMG S-19264T (=DSM 44701T), isolated from a smear-ripened cheese.</title>
        <authorList>
            <consortium name="US DOE Joint Genome Institute (JGI-PGF)"/>
            <person name="Walter F."/>
            <person name="Albersmeier A."/>
            <person name="Kalinowski J."/>
            <person name="Ruckert C."/>
        </authorList>
    </citation>
    <scope>NUCLEOTIDE SEQUENCE</scope>
    <source>
        <strain evidence="2">JCM 17820</strain>
    </source>
</reference>
<evidence type="ECO:0000313" key="3">
    <source>
        <dbReference type="Proteomes" id="UP000605784"/>
    </source>
</evidence>
<feature type="domain" description="AB hydrolase-1" evidence="1">
    <location>
        <begin position="29"/>
        <end position="210"/>
    </location>
</feature>
<dbReference type="Proteomes" id="UP000605784">
    <property type="component" value="Unassembled WGS sequence"/>
</dbReference>
<dbReference type="EMBL" id="BMOU01000006">
    <property type="protein sequence ID" value="GGO01293.1"/>
    <property type="molecule type" value="Genomic_DNA"/>
</dbReference>
<keyword evidence="3" id="KW-1185">Reference proteome</keyword>
<organism evidence="2 3">
    <name type="scientific">Haloarcula pellucida</name>
    <dbReference type="NCBI Taxonomy" id="1427151"/>
    <lineage>
        <taxon>Archaea</taxon>
        <taxon>Methanobacteriati</taxon>
        <taxon>Methanobacteriota</taxon>
        <taxon>Stenosarchaea group</taxon>
        <taxon>Halobacteria</taxon>
        <taxon>Halobacteriales</taxon>
        <taxon>Haloarculaceae</taxon>
        <taxon>Haloarcula</taxon>
    </lineage>
</organism>
<protein>
    <recommendedName>
        <fullName evidence="1">AB hydrolase-1 domain-containing protein</fullName>
    </recommendedName>
</protein>
<dbReference type="InterPro" id="IPR000073">
    <property type="entry name" value="AB_hydrolase_1"/>
</dbReference>
<evidence type="ECO:0000313" key="2">
    <source>
        <dbReference type="EMBL" id="GGO01293.1"/>
    </source>
</evidence>
<dbReference type="AlphaFoldDB" id="A0A830GTJ2"/>
<gene>
    <name evidence="2" type="ORF">GCM10009030_34780</name>
</gene>